<keyword evidence="12" id="KW-1185">Reference proteome</keyword>
<dbReference type="GO" id="GO:0042026">
    <property type="term" value="P:protein refolding"/>
    <property type="evidence" value="ECO:0007669"/>
    <property type="project" value="TreeGrafter"/>
</dbReference>
<dbReference type="InterPro" id="IPR050130">
    <property type="entry name" value="ClpA_ClpB"/>
</dbReference>
<evidence type="ECO:0000313" key="11">
    <source>
        <dbReference type="EMBL" id="TNY21278.1"/>
    </source>
</evidence>
<evidence type="ECO:0000256" key="4">
    <source>
        <dbReference type="ARBA" id="ARBA00022840"/>
    </source>
</evidence>
<dbReference type="GO" id="GO:0005759">
    <property type="term" value="C:mitochondrial matrix"/>
    <property type="evidence" value="ECO:0007669"/>
    <property type="project" value="TreeGrafter"/>
</dbReference>
<comment type="caution">
    <text evidence="11">The sequence shown here is derived from an EMBL/GenBank/DDBJ whole genome shotgun (WGS) entry which is preliminary data.</text>
</comment>
<dbReference type="InterPro" id="IPR019489">
    <property type="entry name" value="Clp_ATPase_C"/>
</dbReference>
<protein>
    <submittedName>
        <fullName evidence="11">P-loop containing nucleoside triphosphate hydrolase protein</fullName>
    </submittedName>
</protein>
<dbReference type="InterPro" id="IPR001270">
    <property type="entry name" value="ClpA/B"/>
</dbReference>
<feature type="compositionally biased region" description="Gly residues" evidence="8">
    <location>
        <begin position="811"/>
        <end position="821"/>
    </location>
</feature>
<dbReference type="InterPro" id="IPR003593">
    <property type="entry name" value="AAA+_ATPase"/>
</dbReference>
<dbReference type="InterPro" id="IPR003959">
    <property type="entry name" value="ATPase_AAA_core"/>
</dbReference>
<evidence type="ECO:0000256" key="1">
    <source>
        <dbReference type="ARBA" id="ARBA00008675"/>
    </source>
</evidence>
<dbReference type="InterPro" id="IPR028299">
    <property type="entry name" value="ClpA/B_CS2"/>
</dbReference>
<dbReference type="PROSITE" id="PS00871">
    <property type="entry name" value="CLPAB_2"/>
    <property type="match status" value="1"/>
</dbReference>
<reference evidence="11 12" key="1">
    <citation type="submission" date="2019-03" db="EMBL/GenBank/DDBJ databases">
        <title>Rhodosporidium diobovatum UCD-FST 08-225 genome sequencing, assembly, and annotation.</title>
        <authorList>
            <person name="Fakankun I.U."/>
            <person name="Fristensky B."/>
            <person name="Levin D.B."/>
        </authorList>
    </citation>
    <scope>NUCLEOTIDE SEQUENCE [LARGE SCALE GENOMIC DNA]</scope>
    <source>
        <strain evidence="11 12">UCD-FST 08-225</strain>
    </source>
</reference>
<dbReference type="InterPro" id="IPR018368">
    <property type="entry name" value="ClpA/B_CS1"/>
</dbReference>
<dbReference type="FunFam" id="3.40.50.300:FF:000120">
    <property type="entry name" value="ATP-dependent chaperone ClpB"/>
    <property type="match status" value="1"/>
</dbReference>
<evidence type="ECO:0000256" key="7">
    <source>
        <dbReference type="SAM" id="Coils"/>
    </source>
</evidence>
<keyword evidence="11" id="KW-0378">Hydrolase</keyword>
<evidence type="ECO:0000256" key="6">
    <source>
        <dbReference type="RuleBase" id="RU004432"/>
    </source>
</evidence>
<feature type="domain" description="AAA+ ATPase" evidence="9">
    <location>
        <begin position="523"/>
        <end position="665"/>
    </location>
</feature>
<feature type="region of interest" description="Disordered" evidence="8">
    <location>
        <begin position="809"/>
        <end position="829"/>
    </location>
</feature>
<keyword evidence="2" id="KW-0677">Repeat</keyword>
<feature type="region of interest" description="Disordered" evidence="8">
    <location>
        <begin position="30"/>
        <end position="89"/>
    </location>
</feature>
<dbReference type="PRINTS" id="PR00300">
    <property type="entry name" value="CLPPROTEASEA"/>
</dbReference>
<dbReference type="PROSITE" id="PS00870">
    <property type="entry name" value="CLPAB_1"/>
    <property type="match status" value="1"/>
</dbReference>
<dbReference type="Pfam" id="PF00004">
    <property type="entry name" value="AAA"/>
    <property type="match status" value="1"/>
</dbReference>
<evidence type="ECO:0000256" key="3">
    <source>
        <dbReference type="ARBA" id="ARBA00022741"/>
    </source>
</evidence>
<proteinExistence type="inferred from homology"/>
<dbReference type="FunFam" id="3.40.50.300:FF:000025">
    <property type="entry name" value="ATP-dependent Clp protease subunit"/>
    <property type="match status" value="1"/>
</dbReference>
<dbReference type="EMBL" id="SOZI01000047">
    <property type="protein sequence ID" value="TNY21278.1"/>
    <property type="molecule type" value="Genomic_DNA"/>
</dbReference>
<evidence type="ECO:0000256" key="8">
    <source>
        <dbReference type="SAM" id="MobiDB-lite"/>
    </source>
</evidence>
<evidence type="ECO:0000259" key="10">
    <source>
        <dbReference type="SMART" id="SM01086"/>
    </source>
</evidence>
<keyword evidence="5 6" id="KW-0143">Chaperone</keyword>
<evidence type="ECO:0000256" key="5">
    <source>
        <dbReference type="ARBA" id="ARBA00023186"/>
    </source>
</evidence>
<dbReference type="Pfam" id="PF07724">
    <property type="entry name" value="AAA_2"/>
    <property type="match status" value="1"/>
</dbReference>
<dbReference type="GO" id="GO:0034605">
    <property type="term" value="P:cellular response to heat"/>
    <property type="evidence" value="ECO:0007669"/>
    <property type="project" value="TreeGrafter"/>
</dbReference>
<dbReference type="Gene3D" id="1.10.8.60">
    <property type="match status" value="1"/>
</dbReference>
<keyword evidence="7" id="KW-0175">Coiled coil</keyword>
<dbReference type="Pfam" id="PF17871">
    <property type="entry name" value="AAA_lid_9"/>
    <property type="match status" value="1"/>
</dbReference>
<dbReference type="GO" id="GO:0016887">
    <property type="term" value="F:ATP hydrolysis activity"/>
    <property type="evidence" value="ECO:0007669"/>
    <property type="project" value="InterPro"/>
</dbReference>
<feature type="compositionally biased region" description="Low complexity" evidence="8">
    <location>
        <begin position="32"/>
        <end position="47"/>
    </location>
</feature>
<feature type="domain" description="AAA+ ATPase" evidence="9">
    <location>
        <begin position="128"/>
        <end position="267"/>
    </location>
</feature>
<dbReference type="AlphaFoldDB" id="A0A5C5FWT8"/>
<dbReference type="Proteomes" id="UP000311382">
    <property type="component" value="Unassembled WGS sequence"/>
</dbReference>
<name>A0A5C5FWT8_9BASI</name>
<feature type="compositionally biased region" description="Pro residues" evidence="8">
    <location>
        <begin position="48"/>
        <end position="64"/>
    </location>
</feature>
<dbReference type="InterPro" id="IPR041546">
    <property type="entry name" value="ClpA/ClpB_AAA_lid"/>
</dbReference>
<dbReference type="OrthoDB" id="47330at2759"/>
<dbReference type="Gene3D" id="3.40.50.300">
    <property type="entry name" value="P-loop containing nucleotide triphosphate hydrolases"/>
    <property type="match status" value="3"/>
</dbReference>
<dbReference type="GO" id="GO:0043335">
    <property type="term" value="P:protein unfolding"/>
    <property type="evidence" value="ECO:0007669"/>
    <property type="project" value="TreeGrafter"/>
</dbReference>
<evidence type="ECO:0000259" key="9">
    <source>
        <dbReference type="SMART" id="SM00382"/>
    </source>
</evidence>
<evidence type="ECO:0000256" key="2">
    <source>
        <dbReference type="ARBA" id="ARBA00022737"/>
    </source>
</evidence>
<organism evidence="11 12">
    <name type="scientific">Rhodotorula diobovata</name>
    <dbReference type="NCBI Taxonomy" id="5288"/>
    <lineage>
        <taxon>Eukaryota</taxon>
        <taxon>Fungi</taxon>
        <taxon>Dikarya</taxon>
        <taxon>Basidiomycota</taxon>
        <taxon>Pucciniomycotina</taxon>
        <taxon>Microbotryomycetes</taxon>
        <taxon>Sporidiobolales</taxon>
        <taxon>Sporidiobolaceae</taxon>
        <taxon>Rhodotorula</taxon>
    </lineage>
</organism>
<dbReference type="CDD" id="cd00009">
    <property type="entry name" value="AAA"/>
    <property type="match status" value="1"/>
</dbReference>
<keyword evidence="4 6" id="KW-0067">ATP-binding</keyword>
<dbReference type="SUPFAM" id="SSF52540">
    <property type="entry name" value="P-loop containing nucleoside triphosphate hydrolases"/>
    <property type="match status" value="2"/>
</dbReference>
<feature type="domain" description="Clp ATPase C-terminal" evidence="10">
    <location>
        <begin position="696"/>
        <end position="793"/>
    </location>
</feature>
<dbReference type="GO" id="GO:0005524">
    <property type="term" value="F:ATP binding"/>
    <property type="evidence" value="ECO:0007669"/>
    <property type="project" value="UniProtKB-KW"/>
</dbReference>
<comment type="similarity">
    <text evidence="1 6">Belongs to the ClpA/ClpB family.</text>
</comment>
<gene>
    <name evidence="11" type="ORF">DMC30DRAFT_376151</name>
</gene>
<dbReference type="PANTHER" id="PTHR11638:SF176">
    <property type="entry name" value="HEAT SHOCK PROTEIN 78, MITOCHONDRIAL"/>
    <property type="match status" value="1"/>
</dbReference>
<dbReference type="Pfam" id="PF10431">
    <property type="entry name" value="ClpB_D2-small"/>
    <property type="match status" value="1"/>
</dbReference>
<dbReference type="PANTHER" id="PTHR11638">
    <property type="entry name" value="ATP-DEPENDENT CLP PROTEASE"/>
    <property type="match status" value="1"/>
</dbReference>
<evidence type="ECO:0000313" key="12">
    <source>
        <dbReference type="Proteomes" id="UP000311382"/>
    </source>
</evidence>
<feature type="coiled-coil region" evidence="7">
    <location>
        <begin position="340"/>
        <end position="420"/>
    </location>
</feature>
<dbReference type="SMART" id="SM00382">
    <property type="entry name" value="AAA"/>
    <property type="match status" value="2"/>
</dbReference>
<dbReference type="SMART" id="SM01086">
    <property type="entry name" value="ClpB_D2-small"/>
    <property type="match status" value="1"/>
</dbReference>
<dbReference type="CDD" id="cd19499">
    <property type="entry name" value="RecA-like_ClpB_Hsp104-like"/>
    <property type="match status" value="1"/>
</dbReference>
<sequence>MLSRTSRIATTTTTLSRSALRRVPTAPLAAVASLTSPSRRPLSTTPPARLPPGRGGPPPPPPPQGGGGGGGFPIGNIFSGGAAKREPGKALEDNSVDLTALAREGKLDPVIGREAETRRMVEILSRRTKNNPLLVGAAGVGKTAVVEGLAQKIVAGDVPESLKNRRLLSIDLSTLMSGTGVRGSFEEKMSSLIKDLEEADDVIAFIDEIHQILNLGKAEGSLDAGNMLKPALARGLQIAGATTLDEFRGSIEKDKALLRRFQMLLVDEPSVEAAVTMLRGLKPKLEVHHGVSISDSALVSAAVMSNRYIADRHLPDKAIDLVDEAAASLRLRKESPPEELDALRRTITTLQIELSSLGKDTDALARERRAEIESELGTLQSRADEMERAWRGERDRAEEVRRTREELERRRWELDEAQRRGDYQRASELRYSVLPALEKKLPKEGEEDGAAEEGARVTSDDIARVVSKATGIPTTTLLRGDLSRLIDLESVLRARVKGQEPAISAVASAIRLSRAGLHTGNRPIASFLFLGSTGTGKTELAKALSQELTGTERNLITINMSEYQDKHTVSRLIGAPPSYVGFEEGGQLTEAVRRKPYSVVLFDEVEKAHKDVANILLQLLDEGKLTDSQGRAVDFKNTTIILTSNIGYDILSEPGATEVDGTVTDRAKEAVIGRVQSMYPPELLNRLDEMIVFNSLSPSTISSIVDLRLSEVQHTLNHSAAAPDRRIGLVVDRGARDWLATQGYHPAFGARALNRCINREVRKPLAEAILRGELANGDTARVRLNADGSGLEVVPVHANQPDDVALAEEVAGGGEGDGRAGGQEAKEVA</sequence>
<dbReference type="InterPro" id="IPR027417">
    <property type="entry name" value="P-loop_NTPase"/>
</dbReference>
<accession>A0A5C5FWT8</accession>
<keyword evidence="3 6" id="KW-0547">Nucleotide-binding</keyword>
<dbReference type="STRING" id="5288.A0A5C5FWT8"/>